<sequence>MHILNKVKNKKSQKKDVANSSLFARPKLNINICFDALCKKKNLSKSSTDHHTTTNTSLKKKKKKKKNKIDKKENIP</sequence>
<evidence type="ECO:0000313" key="2">
    <source>
        <dbReference type="EMBL" id="ETO10242.1"/>
    </source>
</evidence>
<accession>X6M9T3</accession>
<feature type="region of interest" description="Disordered" evidence="1">
    <location>
        <begin position="1"/>
        <end position="21"/>
    </location>
</feature>
<evidence type="ECO:0000256" key="1">
    <source>
        <dbReference type="SAM" id="MobiDB-lite"/>
    </source>
</evidence>
<reference evidence="2 3" key="1">
    <citation type="journal article" date="2013" name="Curr. Biol.">
        <title>The Genome of the Foraminiferan Reticulomyxa filosa.</title>
        <authorList>
            <person name="Glockner G."/>
            <person name="Hulsmann N."/>
            <person name="Schleicher M."/>
            <person name="Noegel A.A."/>
            <person name="Eichinger L."/>
            <person name="Gallinger C."/>
            <person name="Pawlowski J."/>
            <person name="Sierra R."/>
            <person name="Euteneuer U."/>
            <person name="Pillet L."/>
            <person name="Moustafa A."/>
            <person name="Platzer M."/>
            <person name="Groth M."/>
            <person name="Szafranski K."/>
            <person name="Schliwa M."/>
        </authorList>
    </citation>
    <scope>NUCLEOTIDE SEQUENCE [LARGE SCALE GENOMIC DNA]</scope>
</reference>
<name>X6M9T3_RETFI</name>
<proteinExistence type="predicted"/>
<gene>
    <name evidence="2" type="ORF">RFI_27135</name>
</gene>
<protein>
    <submittedName>
        <fullName evidence="2">Uncharacterized protein</fullName>
    </submittedName>
</protein>
<keyword evidence="3" id="KW-1185">Reference proteome</keyword>
<dbReference type="EMBL" id="ASPP01023575">
    <property type="protein sequence ID" value="ETO10242.1"/>
    <property type="molecule type" value="Genomic_DNA"/>
</dbReference>
<organism evidence="2 3">
    <name type="scientific">Reticulomyxa filosa</name>
    <dbReference type="NCBI Taxonomy" id="46433"/>
    <lineage>
        <taxon>Eukaryota</taxon>
        <taxon>Sar</taxon>
        <taxon>Rhizaria</taxon>
        <taxon>Retaria</taxon>
        <taxon>Foraminifera</taxon>
        <taxon>Monothalamids</taxon>
        <taxon>Reticulomyxidae</taxon>
        <taxon>Reticulomyxa</taxon>
    </lineage>
</organism>
<dbReference type="Proteomes" id="UP000023152">
    <property type="component" value="Unassembled WGS sequence"/>
</dbReference>
<feature type="compositionally biased region" description="Basic residues" evidence="1">
    <location>
        <begin position="58"/>
        <end position="69"/>
    </location>
</feature>
<comment type="caution">
    <text evidence="2">The sequence shown here is derived from an EMBL/GenBank/DDBJ whole genome shotgun (WGS) entry which is preliminary data.</text>
</comment>
<feature type="compositionally biased region" description="Basic residues" evidence="1">
    <location>
        <begin position="1"/>
        <end position="13"/>
    </location>
</feature>
<feature type="region of interest" description="Disordered" evidence="1">
    <location>
        <begin position="44"/>
        <end position="76"/>
    </location>
</feature>
<dbReference type="AlphaFoldDB" id="X6M9T3"/>
<evidence type="ECO:0000313" key="3">
    <source>
        <dbReference type="Proteomes" id="UP000023152"/>
    </source>
</evidence>